<dbReference type="EMBL" id="FOQY01000013">
    <property type="protein sequence ID" value="SFJ89032.1"/>
    <property type="molecule type" value="Genomic_DNA"/>
</dbReference>
<keyword evidence="3" id="KW-1185">Reference proteome</keyword>
<dbReference type="Pfam" id="PF00144">
    <property type="entry name" value="Beta-lactamase"/>
    <property type="match status" value="1"/>
</dbReference>
<sequence length="259" mass="27553">MGREYYDDGTFAPGIPATTAGQEWVDNRFKTYLPEDLVRLALSKPARFEPGTDWSYANTNYVLARLLIEKVSGRSVAEEMQRLILGPLGLSGTVAPTVQSEIPEPHAHAYYRYEDAGLQKTVDVTRQNPSWISSGGDMISTTQDLHTFISALVGGKLLPAPLLAEMCTPHPKVGYGLGVFVQDTGCGGTVITHNGGMAGHAALMYSTPDGGRTLTASLNYVDDAALSLGAAFQKATQRLVKEVFCGGQAGSADGAEPAQ</sequence>
<dbReference type="Proteomes" id="UP000199111">
    <property type="component" value="Unassembled WGS sequence"/>
</dbReference>
<evidence type="ECO:0000259" key="1">
    <source>
        <dbReference type="Pfam" id="PF00144"/>
    </source>
</evidence>
<keyword evidence="2" id="KW-0378">Hydrolase</keyword>
<organism evidence="2 3">
    <name type="scientific">Streptosporangium canum</name>
    <dbReference type="NCBI Taxonomy" id="324952"/>
    <lineage>
        <taxon>Bacteria</taxon>
        <taxon>Bacillati</taxon>
        <taxon>Actinomycetota</taxon>
        <taxon>Actinomycetes</taxon>
        <taxon>Streptosporangiales</taxon>
        <taxon>Streptosporangiaceae</taxon>
        <taxon>Streptosporangium</taxon>
    </lineage>
</organism>
<dbReference type="PANTHER" id="PTHR46825:SF7">
    <property type="entry name" value="D-ALANYL-D-ALANINE CARBOXYPEPTIDASE"/>
    <property type="match status" value="1"/>
</dbReference>
<name>A0A1I3V1M4_9ACTN</name>
<keyword evidence="2" id="KW-0645">Protease</keyword>
<proteinExistence type="predicted"/>
<accession>A0A1I3V1M4</accession>
<dbReference type="GeneID" id="96299903"/>
<dbReference type="InterPro" id="IPR012338">
    <property type="entry name" value="Beta-lactam/transpept-like"/>
</dbReference>
<dbReference type="RefSeq" id="WP_245789488.1">
    <property type="nucleotide sequence ID" value="NZ_FOQY01000013.1"/>
</dbReference>
<keyword evidence="2" id="KW-0121">Carboxypeptidase</keyword>
<dbReference type="AlphaFoldDB" id="A0A1I3V1M4"/>
<dbReference type="Gene3D" id="3.40.710.10">
    <property type="entry name" value="DD-peptidase/beta-lactamase superfamily"/>
    <property type="match status" value="1"/>
</dbReference>
<gene>
    <name evidence="2" type="ORF">SAMN05216275_113183</name>
</gene>
<dbReference type="InterPro" id="IPR050491">
    <property type="entry name" value="AmpC-like"/>
</dbReference>
<evidence type="ECO:0000313" key="2">
    <source>
        <dbReference type="EMBL" id="SFJ89032.1"/>
    </source>
</evidence>
<reference evidence="3" key="1">
    <citation type="submission" date="2016-10" db="EMBL/GenBank/DDBJ databases">
        <authorList>
            <person name="Varghese N."/>
            <person name="Submissions S."/>
        </authorList>
    </citation>
    <scope>NUCLEOTIDE SEQUENCE [LARGE SCALE GENOMIC DNA]</scope>
    <source>
        <strain evidence="3">CGMCC 4.2126</strain>
    </source>
</reference>
<dbReference type="PANTHER" id="PTHR46825">
    <property type="entry name" value="D-ALANYL-D-ALANINE-CARBOXYPEPTIDASE/ENDOPEPTIDASE AMPH"/>
    <property type="match status" value="1"/>
</dbReference>
<dbReference type="SUPFAM" id="SSF56601">
    <property type="entry name" value="beta-lactamase/transpeptidase-like"/>
    <property type="match status" value="1"/>
</dbReference>
<dbReference type="InterPro" id="IPR001466">
    <property type="entry name" value="Beta-lactam-related"/>
</dbReference>
<protein>
    <submittedName>
        <fullName evidence="2">D-alanyl-D-alanine carboxypeptidase</fullName>
    </submittedName>
</protein>
<evidence type="ECO:0000313" key="3">
    <source>
        <dbReference type="Proteomes" id="UP000199111"/>
    </source>
</evidence>
<dbReference type="GO" id="GO:0004180">
    <property type="term" value="F:carboxypeptidase activity"/>
    <property type="evidence" value="ECO:0007669"/>
    <property type="project" value="UniProtKB-KW"/>
</dbReference>
<feature type="domain" description="Beta-lactamase-related" evidence="1">
    <location>
        <begin position="20"/>
        <end position="220"/>
    </location>
</feature>